<accession>A0AAD8UKW0</accession>
<evidence type="ECO:0000313" key="2">
    <source>
        <dbReference type="Proteomes" id="UP001244207"/>
    </source>
</evidence>
<comment type="caution">
    <text evidence="1">The sequence shown here is derived from an EMBL/GenBank/DDBJ whole genome shotgun (WGS) entry which is preliminary data.</text>
</comment>
<keyword evidence="2" id="KW-1185">Reference proteome</keyword>
<proteinExistence type="predicted"/>
<dbReference type="AlphaFoldDB" id="A0AAD8UKW0"/>
<dbReference type="GeneID" id="85394474"/>
<gene>
    <name evidence="1" type="ORF">BDZ83DRAFT_652960</name>
</gene>
<sequence>MQREPVLWTKVGYWASCRAAVCWVCADGLSHFQVRLPWAGRGNGADAVEVFARTTWLSELKVDGATGESSGSRRRGRRLSFTTVADILNLGTVPSSPYLTLVPITFPTARKHMSEYTEEAFYPTESIPVTSQQAPPWGSGQNWLGGRVVQVHEQPNR</sequence>
<reference evidence="1" key="1">
    <citation type="submission" date="2021-12" db="EMBL/GenBank/DDBJ databases">
        <title>Comparative genomics, transcriptomics and evolutionary studies reveal genomic signatures of adaptation to plant cell wall in hemibiotrophic fungi.</title>
        <authorList>
            <consortium name="DOE Joint Genome Institute"/>
            <person name="Baroncelli R."/>
            <person name="Diaz J.F."/>
            <person name="Benocci T."/>
            <person name="Peng M."/>
            <person name="Battaglia E."/>
            <person name="Haridas S."/>
            <person name="Andreopoulos W."/>
            <person name="Labutti K."/>
            <person name="Pangilinan J."/>
            <person name="Floch G.L."/>
            <person name="Makela M.R."/>
            <person name="Henrissat B."/>
            <person name="Grigoriev I.V."/>
            <person name="Crouch J.A."/>
            <person name="De Vries R.P."/>
            <person name="Sukno S.A."/>
            <person name="Thon M.R."/>
        </authorList>
    </citation>
    <scope>NUCLEOTIDE SEQUENCE</scope>
    <source>
        <strain evidence="1">CBS 112980</strain>
    </source>
</reference>
<dbReference type="EMBL" id="JAHMHS010000063">
    <property type="protein sequence ID" value="KAK1723589.1"/>
    <property type="molecule type" value="Genomic_DNA"/>
</dbReference>
<dbReference type="RefSeq" id="XP_060363644.1">
    <property type="nucleotide sequence ID" value="XM_060510575.1"/>
</dbReference>
<evidence type="ECO:0000313" key="1">
    <source>
        <dbReference type="EMBL" id="KAK1723589.1"/>
    </source>
</evidence>
<protein>
    <submittedName>
        <fullName evidence="1">Uncharacterized protein</fullName>
    </submittedName>
</protein>
<name>A0AAD8UKW0_GLOAC</name>
<organism evidence="1 2">
    <name type="scientific">Glomerella acutata</name>
    <name type="common">Colletotrichum acutatum</name>
    <dbReference type="NCBI Taxonomy" id="27357"/>
    <lineage>
        <taxon>Eukaryota</taxon>
        <taxon>Fungi</taxon>
        <taxon>Dikarya</taxon>
        <taxon>Ascomycota</taxon>
        <taxon>Pezizomycotina</taxon>
        <taxon>Sordariomycetes</taxon>
        <taxon>Hypocreomycetidae</taxon>
        <taxon>Glomerellales</taxon>
        <taxon>Glomerellaceae</taxon>
        <taxon>Colletotrichum</taxon>
        <taxon>Colletotrichum acutatum species complex</taxon>
    </lineage>
</organism>
<dbReference type="Proteomes" id="UP001244207">
    <property type="component" value="Unassembled WGS sequence"/>
</dbReference>